<organism evidence="2 3">
    <name type="scientific">Rhizophagus irregularis</name>
    <dbReference type="NCBI Taxonomy" id="588596"/>
    <lineage>
        <taxon>Eukaryota</taxon>
        <taxon>Fungi</taxon>
        <taxon>Fungi incertae sedis</taxon>
        <taxon>Mucoromycota</taxon>
        <taxon>Glomeromycotina</taxon>
        <taxon>Glomeromycetes</taxon>
        <taxon>Glomerales</taxon>
        <taxon>Glomeraceae</taxon>
        <taxon>Rhizophagus</taxon>
    </lineage>
</organism>
<protein>
    <submittedName>
        <fullName evidence="2">Uncharacterized protein</fullName>
    </submittedName>
</protein>
<name>A0A2I1FXS3_9GLOM</name>
<gene>
    <name evidence="2" type="ORF">RhiirA4_522351</name>
</gene>
<dbReference type="VEuPathDB" id="FungiDB:RhiirA1_439903"/>
<evidence type="ECO:0000313" key="3">
    <source>
        <dbReference type="Proteomes" id="UP000234323"/>
    </source>
</evidence>
<accession>A0A2I1FXS3</accession>
<proteinExistence type="predicted"/>
<sequence length="135" mass="15452">MILVFLVILVILVNQVIDNDSEESPRLFKKLKTENVDVQNDYEREIMQQQSNIGNNDEVQNNPNLHSEEKDKQEILDGCLKLIIHQSADITSRDGKNSKWSDSSDQVGFRVERWNHFQAEMSSSSETSGSMRVGL</sequence>
<evidence type="ECO:0000313" key="2">
    <source>
        <dbReference type="EMBL" id="PKY39179.1"/>
    </source>
</evidence>
<evidence type="ECO:0000256" key="1">
    <source>
        <dbReference type="SAM" id="SignalP"/>
    </source>
</evidence>
<keyword evidence="1" id="KW-0732">Signal</keyword>
<reference evidence="2 3" key="1">
    <citation type="submission" date="2015-10" db="EMBL/GenBank/DDBJ databases">
        <title>Genome analyses suggest a sexual origin of heterokaryosis in a supposedly ancient asexual fungus.</title>
        <authorList>
            <person name="Ropars J."/>
            <person name="Sedzielewska K."/>
            <person name="Noel J."/>
            <person name="Charron P."/>
            <person name="Farinelli L."/>
            <person name="Marton T."/>
            <person name="Kruger M."/>
            <person name="Pelin A."/>
            <person name="Brachmann A."/>
            <person name="Corradi N."/>
        </authorList>
    </citation>
    <scope>NUCLEOTIDE SEQUENCE [LARGE SCALE GENOMIC DNA]</scope>
    <source>
        <strain evidence="2 3">A4</strain>
    </source>
</reference>
<dbReference type="EMBL" id="LLXI01000054">
    <property type="protein sequence ID" value="PKY39179.1"/>
    <property type="molecule type" value="Genomic_DNA"/>
</dbReference>
<dbReference type="AlphaFoldDB" id="A0A2I1FXS3"/>
<comment type="caution">
    <text evidence="2">The sequence shown here is derived from an EMBL/GenBank/DDBJ whole genome shotgun (WGS) entry which is preliminary data.</text>
</comment>
<feature type="signal peptide" evidence="1">
    <location>
        <begin position="1"/>
        <end position="18"/>
    </location>
</feature>
<feature type="non-terminal residue" evidence="2">
    <location>
        <position position="1"/>
    </location>
</feature>
<feature type="chain" id="PRO_5014115437" evidence="1">
    <location>
        <begin position="19"/>
        <end position="135"/>
    </location>
</feature>
<keyword evidence="3" id="KW-1185">Reference proteome</keyword>
<dbReference type="Proteomes" id="UP000234323">
    <property type="component" value="Unassembled WGS sequence"/>
</dbReference>